<dbReference type="InterPro" id="IPR036671">
    <property type="entry name" value="DPH_MB_sf"/>
</dbReference>
<dbReference type="AlphaFoldDB" id="A0A8K9WQK3"/>
<reference evidence="1" key="1">
    <citation type="submission" date="2020-07" db="EMBL/GenBank/DDBJ databases">
        <title>A long reads based de novo assembly of the rainbow trout Arlee double haploid line genome.</title>
        <authorList>
            <person name="Gao G."/>
            <person name="Palti Y."/>
        </authorList>
    </citation>
    <scope>NUCLEOTIDE SEQUENCE [LARGE SCALE GENOMIC DNA]</scope>
</reference>
<protein>
    <submittedName>
        <fullName evidence="1">Uncharacterized protein</fullName>
    </submittedName>
</protein>
<dbReference type="SUPFAM" id="SSF144217">
    <property type="entry name" value="CSL zinc finger"/>
    <property type="match status" value="1"/>
</dbReference>
<evidence type="ECO:0000313" key="2">
    <source>
        <dbReference type="Proteomes" id="UP000694395"/>
    </source>
</evidence>
<sequence length="75" mass="8810">MNEEIYYFPWTFGYRFTLTKADLENVEEVTMCPSCSLDTKKQCKGRFLENVDPGLLADQYVVSSWEENMLNTVNR</sequence>
<dbReference type="Proteomes" id="UP000694395">
    <property type="component" value="Chromosome 10"/>
</dbReference>
<organism evidence="1 2">
    <name type="scientific">Oncorhynchus mykiss</name>
    <name type="common">Rainbow trout</name>
    <name type="synonym">Salmo gairdneri</name>
    <dbReference type="NCBI Taxonomy" id="8022"/>
    <lineage>
        <taxon>Eukaryota</taxon>
        <taxon>Metazoa</taxon>
        <taxon>Chordata</taxon>
        <taxon>Craniata</taxon>
        <taxon>Vertebrata</taxon>
        <taxon>Euteleostomi</taxon>
        <taxon>Actinopterygii</taxon>
        <taxon>Neopterygii</taxon>
        <taxon>Teleostei</taxon>
        <taxon>Protacanthopterygii</taxon>
        <taxon>Salmoniformes</taxon>
        <taxon>Salmonidae</taxon>
        <taxon>Salmoninae</taxon>
        <taxon>Oncorhynchus</taxon>
    </lineage>
</organism>
<dbReference type="Gene3D" id="3.10.660.10">
    <property type="entry name" value="DPH Zinc finger"/>
    <property type="match status" value="1"/>
</dbReference>
<reference evidence="1" key="3">
    <citation type="submission" date="2025-09" db="UniProtKB">
        <authorList>
            <consortium name="Ensembl"/>
        </authorList>
    </citation>
    <scope>IDENTIFICATION</scope>
</reference>
<dbReference type="GeneTree" id="ENSGT01000000221894"/>
<accession>A0A8K9WQK3</accession>
<dbReference type="Ensembl" id="ENSOMYT00000125736.1">
    <property type="protein sequence ID" value="ENSOMYP00000116995.1"/>
    <property type="gene ID" value="ENSOMYG00000071552.1"/>
</dbReference>
<name>A0A8K9WQK3_ONCMY</name>
<proteinExistence type="predicted"/>
<reference evidence="1" key="2">
    <citation type="submission" date="2025-08" db="UniProtKB">
        <authorList>
            <consortium name="Ensembl"/>
        </authorList>
    </citation>
    <scope>IDENTIFICATION</scope>
</reference>
<keyword evidence="2" id="KW-1185">Reference proteome</keyword>
<evidence type="ECO:0000313" key="1">
    <source>
        <dbReference type="Ensembl" id="ENSOMYP00000116995.1"/>
    </source>
</evidence>